<evidence type="ECO:0000256" key="4">
    <source>
        <dbReference type="ARBA" id="ARBA00022982"/>
    </source>
</evidence>
<dbReference type="GO" id="GO:0005886">
    <property type="term" value="C:plasma membrane"/>
    <property type="evidence" value="ECO:0007669"/>
    <property type="project" value="TreeGrafter"/>
</dbReference>
<accession>C6LJP6</accession>
<sequence>MKLTNPIKRKLIQIAAFGFSNIHLGNFKSGSLYTGSWKQFCNPGLNCYSCPAASLACPIGALQAVSGSMNFKFSFYVVGFLLAAGVLFGRAICGFLCPFGLLQELLHKIPFPKRKLPKPVRYLKYVILAVFVIILPITATDYMGMGKPAFCEFICPAGTLEGGIPLLLANPRLRSVIGELFSLKVAILVLTLFGCMSVYRFFCKAMCPLGAIYGLLNKISIYHLEVDEKKCVGCQKCAHVCKMDVDPVKHPDSAECIRCGECRDACPVQAIHLGFKGPAKRTVQPKAAGAGCRSCAGAQSVRHQAAASSEHKLHEQHIEHRTAGD</sequence>
<evidence type="ECO:0000256" key="6">
    <source>
        <dbReference type="ARBA" id="ARBA00023014"/>
    </source>
</evidence>
<evidence type="ECO:0000256" key="2">
    <source>
        <dbReference type="ARBA" id="ARBA00022485"/>
    </source>
</evidence>
<dbReference type="GO" id="GO:0051539">
    <property type="term" value="F:4 iron, 4 sulfur cluster binding"/>
    <property type="evidence" value="ECO:0007669"/>
    <property type="project" value="UniProtKB-KW"/>
</dbReference>
<dbReference type="Gene3D" id="3.30.70.20">
    <property type="match status" value="2"/>
</dbReference>
<evidence type="ECO:0000256" key="3">
    <source>
        <dbReference type="ARBA" id="ARBA00022723"/>
    </source>
</evidence>
<dbReference type="PANTHER" id="PTHR30176:SF3">
    <property type="entry name" value="FERREDOXIN-TYPE PROTEIN NAPH"/>
    <property type="match status" value="1"/>
</dbReference>
<keyword evidence="4" id="KW-0249">Electron transport</keyword>
<dbReference type="PANTHER" id="PTHR30176">
    <property type="entry name" value="FERREDOXIN-TYPE PROTEIN NAPH"/>
    <property type="match status" value="1"/>
</dbReference>
<keyword evidence="10" id="KW-1185">Reference proteome</keyword>
<evidence type="ECO:0000313" key="10">
    <source>
        <dbReference type="Proteomes" id="UP000005561"/>
    </source>
</evidence>
<keyword evidence="7" id="KW-1133">Transmembrane helix</keyword>
<dbReference type="RefSeq" id="WP_006863646.1">
    <property type="nucleotide sequence ID" value="NZ_ACCL02000021.1"/>
</dbReference>
<keyword evidence="7" id="KW-0812">Transmembrane</keyword>
<dbReference type="InterPro" id="IPR017896">
    <property type="entry name" value="4Fe4S_Fe-S-bd"/>
</dbReference>
<feature type="transmembrane region" description="Helical" evidence="7">
    <location>
        <begin position="75"/>
        <end position="101"/>
    </location>
</feature>
<dbReference type="Pfam" id="PF00037">
    <property type="entry name" value="Fer4"/>
    <property type="match status" value="1"/>
</dbReference>
<evidence type="ECO:0000313" key="9">
    <source>
        <dbReference type="EMBL" id="EET59169.1"/>
    </source>
</evidence>
<name>C6LJP6_9FIRM</name>
<dbReference type="PROSITE" id="PS51379">
    <property type="entry name" value="4FE4S_FER_2"/>
    <property type="match status" value="2"/>
</dbReference>
<dbReference type="Pfam" id="PF12801">
    <property type="entry name" value="Fer4_5"/>
    <property type="match status" value="4"/>
</dbReference>
<evidence type="ECO:0000259" key="8">
    <source>
        <dbReference type="PROSITE" id="PS51379"/>
    </source>
</evidence>
<feature type="transmembrane region" description="Helical" evidence="7">
    <location>
        <begin position="122"/>
        <end position="139"/>
    </location>
</feature>
<dbReference type="STRING" id="168384.SAMN05660368_01975"/>
<keyword evidence="6" id="KW-0411">Iron-sulfur</keyword>
<dbReference type="Proteomes" id="UP000005561">
    <property type="component" value="Unassembled WGS sequence"/>
</dbReference>
<feature type="domain" description="4Fe-4S ferredoxin-type" evidence="8">
    <location>
        <begin position="246"/>
        <end position="276"/>
    </location>
</feature>
<dbReference type="GO" id="GO:0046872">
    <property type="term" value="F:metal ion binding"/>
    <property type="evidence" value="ECO:0007669"/>
    <property type="project" value="UniProtKB-KW"/>
</dbReference>
<keyword evidence="3" id="KW-0479">Metal-binding</keyword>
<gene>
    <name evidence="9" type="ORF">BRYFOR_08883</name>
</gene>
<dbReference type="OrthoDB" id="9806398at2"/>
<dbReference type="EMBL" id="ACCL02000021">
    <property type="protein sequence ID" value="EET59169.1"/>
    <property type="molecule type" value="Genomic_DNA"/>
</dbReference>
<dbReference type="SUPFAM" id="SSF54862">
    <property type="entry name" value="4Fe-4S ferredoxins"/>
    <property type="match status" value="1"/>
</dbReference>
<evidence type="ECO:0000256" key="7">
    <source>
        <dbReference type="SAM" id="Phobius"/>
    </source>
</evidence>
<evidence type="ECO:0000256" key="5">
    <source>
        <dbReference type="ARBA" id="ARBA00023004"/>
    </source>
</evidence>
<dbReference type="eggNOG" id="COG0348">
    <property type="taxonomic scope" value="Bacteria"/>
</dbReference>
<protein>
    <submittedName>
        <fullName evidence="9">4Fe-4S binding domain protein</fullName>
    </submittedName>
</protein>
<feature type="transmembrane region" description="Helical" evidence="7">
    <location>
        <begin position="181"/>
        <end position="202"/>
    </location>
</feature>
<feature type="domain" description="4Fe-4S ferredoxin-type" evidence="8">
    <location>
        <begin position="222"/>
        <end position="245"/>
    </location>
</feature>
<organism evidence="9 10">
    <name type="scientific">Marvinbryantia formatexigens DSM 14469</name>
    <dbReference type="NCBI Taxonomy" id="478749"/>
    <lineage>
        <taxon>Bacteria</taxon>
        <taxon>Bacillati</taxon>
        <taxon>Bacillota</taxon>
        <taxon>Clostridia</taxon>
        <taxon>Lachnospirales</taxon>
        <taxon>Lachnospiraceae</taxon>
        <taxon>Marvinbryantia</taxon>
    </lineage>
</organism>
<keyword evidence="5" id="KW-0408">Iron</keyword>
<reference evidence="9" key="1">
    <citation type="submission" date="2009-07" db="EMBL/GenBank/DDBJ databases">
        <authorList>
            <person name="Weinstock G."/>
            <person name="Sodergren E."/>
            <person name="Clifton S."/>
            <person name="Fulton L."/>
            <person name="Fulton B."/>
            <person name="Courtney L."/>
            <person name="Fronick C."/>
            <person name="Harrison M."/>
            <person name="Strong C."/>
            <person name="Farmer C."/>
            <person name="Delahaunty K."/>
            <person name="Markovic C."/>
            <person name="Hall O."/>
            <person name="Minx P."/>
            <person name="Tomlinson C."/>
            <person name="Mitreva M."/>
            <person name="Nelson J."/>
            <person name="Hou S."/>
            <person name="Wollam A."/>
            <person name="Pepin K.H."/>
            <person name="Johnson M."/>
            <person name="Bhonagiri V."/>
            <person name="Nash W.E."/>
            <person name="Warren W."/>
            <person name="Chinwalla A."/>
            <person name="Mardis E.R."/>
            <person name="Wilson R.K."/>
        </authorList>
    </citation>
    <scope>NUCLEOTIDE SEQUENCE [LARGE SCALE GENOMIC DNA]</scope>
    <source>
        <strain evidence="9">DSM 14469</strain>
    </source>
</reference>
<comment type="caution">
    <text evidence="9">The sequence shown here is derived from an EMBL/GenBank/DDBJ whole genome shotgun (WGS) entry which is preliminary data.</text>
</comment>
<dbReference type="PROSITE" id="PS00198">
    <property type="entry name" value="4FE4S_FER_1"/>
    <property type="match status" value="1"/>
</dbReference>
<proteinExistence type="predicted"/>
<dbReference type="InterPro" id="IPR051684">
    <property type="entry name" value="Electron_Trans/Redox"/>
</dbReference>
<keyword evidence="1" id="KW-0813">Transport</keyword>
<keyword evidence="7" id="KW-0472">Membrane</keyword>
<dbReference type="AlphaFoldDB" id="C6LJP6"/>
<evidence type="ECO:0000256" key="1">
    <source>
        <dbReference type="ARBA" id="ARBA00022448"/>
    </source>
</evidence>
<dbReference type="InterPro" id="IPR017900">
    <property type="entry name" value="4Fe4S_Fe_S_CS"/>
</dbReference>
<keyword evidence="2" id="KW-0004">4Fe-4S</keyword>